<dbReference type="PANTHER" id="PTHR33337:SF33">
    <property type="entry name" value="CENP-V_GFA DOMAIN-CONTAINING PROTEIN"/>
    <property type="match status" value="1"/>
</dbReference>
<evidence type="ECO:0000256" key="1">
    <source>
        <dbReference type="ARBA" id="ARBA00005495"/>
    </source>
</evidence>
<evidence type="ECO:0000256" key="2">
    <source>
        <dbReference type="ARBA" id="ARBA00022723"/>
    </source>
</evidence>
<protein>
    <recommendedName>
        <fullName evidence="5">CENP-V/GFA domain-containing protein</fullName>
    </recommendedName>
</protein>
<sequence length="196" mass="22060">MSAPQISTSFDPKSKMATNNAEDFVPLKGTCVCKTITYTLTAPSMITHCCHCTYCQKETGSAFALNTVIETYNFSITSHAHPAFAHRPSPSAPDGSKHLVAYCPNRDCNTDIFSYYGGNRATVYLKCGTLDHESRARVRPDVHIFTNTKVPWIDLKGEEEKGIKVCEEFYDHKDVWTEENLERLAKLRTWKAEQGL</sequence>
<comment type="caution">
    <text evidence="6">The sequence shown here is derived from an EMBL/GenBank/DDBJ whole genome shotgun (WGS) entry which is preliminary data.</text>
</comment>
<comment type="similarity">
    <text evidence="1">Belongs to the Gfa family.</text>
</comment>
<dbReference type="EMBL" id="JAPEVA010000011">
    <property type="protein sequence ID" value="KAJ4409599.1"/>
    <property type="molecule type" value="Genomic_DNA"/>
</dbReference>
<evidence type="ECO:0000256" key="3">
    <source>
        <dbReference type="ARBA" id="ARBA00022833"/>
    </source>
</evidence>
<evidence type="ECO:0000256" key="4">
    <source>
        <dbReference type="ARBA" id="ARBA00023239"/>
    </source>
</evidence>
<dbReference type="InterPro" id="IPR006913">
    <property type="entry name" value="CENP-V/GFA"/>
</dbReference>
<reference evidence="6" key="1">
    <citation type="submission" date="2022-10" db="EMBL/GenBank/DDBJ databases">
        <title>Tapping the CABI collections for fungal endophytes: first genome assemblies for Collariella, Neodidymelliopsis, Ascochyta clinopodiicola, Didymella pomorum, Didymosphaeria variabile, Neocosmospora piperis and Neocucurbitaria cava.</title>
        <authorList>
            <person name="Hill R."/>
        </authorList>
    </citation>
    <scope>NUCLEOTIDE SEQUENCE</scope>
    <source>
        <strain evidence="6">IMI 355091</strain>
    </source>
</reference>
<evidence type="ECO:0000259" key="5">
    <source>
        <dbReference type="PROSITE" id="PS51891"/>
    </source>
</evidence>
<dbReference type="Gene3D" id="3.90.1590.10">
    <property type="entry name" value="glutathione-dependent formaldehyde- activating enzyme (gfa)"/>
    <property type="match status" value="1"/>
</dbReference>
<keyword evidence="2" id="KW-0479">Metal-binding</keyword>
<dbReference type="OrthoDB" id="406544at2759"/>
<gene>
    <name evidence="6" type="ORF">N0V91_002520</name>
</gene>
<organism evidence="6 7">
    <name type="scientific">Didymella pomorum</name>
    <dbReference type="NCBI Taxonomy" id="749634"/>
    <lineage>
        <taxon>Eukaryota</taxon>
        <taxon>Fungi</taxon>
        <taxon>Dikarya</taxon>
        <taxon>Ascomycota</taxon>
        <taxon>Pezizomycotina</taxon>
        <taxon>Dothideomycetes</taxon>
        <taxon>Pleosporomycetidae</taxon>
        <taxon>Pleosporales</taxon>
        <taxon>Pleosporineae</taxon>
        <taxon>Didymellaceae</taxon>
        <taxon>Didymella</taxon>
    </lineage>
</organism>
<dbReference type="Pfam" id="PF04828">
    <property type="entry name" value="GFA"/>
    <property type="match status" value="1"/>
</dbReference>
<dbReference type="AlphaFoldDB" id="A0A9W9D9F7"/>
<dbReference type="Proteomes" id="UP001140510">
    <property type="component" value="Unassembled WGS sequence"/>
</dbReference>
<dbReference type="GO" id="GO:0046872">
    <property type="term" value="F:metal ion binding"/>
    <property type="evidence" value="ECO:0007669"/>
    <property type="project" value="UniProtKB-KW"/>
</dbReference>
<name>A0A9W9D9F7_9PLEO</name>
<evidence type="ECO:0000313" key="6">
    <source>
        <dbReference type="EMBL" id="KAJ4409599.1"/>
    </source>
</evidence>
<accession>A0A9W9D9F7</accession>
<dbReference type="GO" id="GO:0016846">
    <property type="term" value="F:carbon-sulfur lyase activity"/>
    <property type="evidence" value="ECO:0007669"/>
    <property type="project" value="InterPro"/>
</dbReference>
<feature type="domain" description="CENP-V/GFA" evidence="5">
    <location>
        <begin position="27"/>
        <end position="153"/>
    </location>
</feature>
<evidence type="ECO:0000313" key="7">
    <source>
        <dbReference type="Proteomes" id="UP001140510"/>
    </source>
</evidence>
<keyword evidence="7" id="KW-1185">Reference proteome</keyword>
<dbReference type="PROSITE" id="PS51891">
    <property type="entry name" value="CENP_V_GFA"/>
    <property type="match status" value="1"/>
</dbReference>
<keyword evidence="4" id="KW-0456">Lyase</keyword>
<dbReference type="SUPFAM" id="SSF51316">
    <property type="entry name" value="Mss4-like"/>
    <property type="match status" value="1"/>
</dbReference>
<dbReference type="InterPro" id="IPR011057">
    <property type="entry name" value="Mss4-like_sf"/>
</dbReference>
<keyword evidence="3" id="KW-0862">Zinc</keyword>
<dbReference type="PANTHER" id="PTHR33337">
    <property type="entry name" value="GFA DOMAIN-CONTAINING PROTEIN"/>
    <property type="match status" value="1"/>
</dbReference>
<proteinExistence type="inferred from homology"/>